<protein>
    <submittedName>
        <fullName evidence="7">ADP-ribose pyrophosphatase</fullName>
    </submittedName>
</protein>
<dbReference type="PANTHER" id="PTHR43046:SF12">
    <property type="entry name" value="GDP-MANNOSE MANNOSYL HYDROLASE"/>
    <property type="match status" value="1"/>
</dbReference>
<keyword evidence="4" id="KW-0460">Magnesium</keyword>
<comment type="cofactor">
    <cofactor evidence="1">
        <name>Mg(2+)</name>
        <dbReference type="ChEBI" id="CHEBI:18420"/>
    </cofactor>
</comment>
<evidence type="ECO:0000256" key="4">
    <source>
        <dbReference type="ARBA" id="ARBA00022842"/>
    </source>
</evidence>
<comment type="caution">
    <text evidence="7">The sequence shown here is derived from an EMBL/GenBank/DDBJ whole genome shotgun (WGS) entry which is preliminary data.</text>
</comment>
<dbReference type="InterPro" id="IPR000086">
    <property type="entry name" value="NUDIX_hydrolase_dom"/>
</dbReference>
<proteinExistence type="inferred from homology"/>
<gene>
    <name evidence="7" type="ORF">GCM10012278_23690</name>
</gene>
<evidence type="ECO:0000313" key="8">
    <source>
        <dbReference type="Proteomes" id="UP000660745"/>
    </source>
</evidence>
<dbReference type="PANTHER" id="PTHR43046">
    <property type="entry name" value="GDP-MANNOSE MANNOSYL HYDROLASE"/>
    <property type="match status" value="1"/>
</dbReference>
<evidence type="ECO:0000256" key="1">
    <source>
        <dbReference type="ARBA" id="ARBA00001946"/>
    </source>
</evidence>
<evidence type="ECO:0000256" key="2">
    <source>
        <dbReference type="ARBA" id="ARBA00005582"/>
    </source>
</evidence>
<dbReference type="PROSITE" id="PS51462">
    <property type="entry name" value="NUDIX"/>
    <property type="match status" value="1"/>
</dbReference>
<dbReference type="EMBL" id="BMNK01000003">
    <property type="protein sequence ID" value="GGP05206.1"/>
    <property type="molecule type" value="Genomic_DNA"/>
</dbReference>
<dbReference type="PROSITE" id="PS00893">
    <property type="entry name" value="NUDIX_BOX"/>
    <property type="match status" value="1"/>
</dbReference>
<evidence type="ECO:0000256" key="3">
    <source>
        <dbReference type="ARBA" id="ARBA00022801"/>
    </source>
</evidence>
<reference evidence="7" key="1">
    <citation type="journal article" date="2014" name="Int. J. Syst. Evol. Microbiol.">
        <title>Complete genome sequence of Corynebacterium casei LMG S-19264T (=DSM 44701T), isolated from a smear-ripened cheese.</title>
        <authorList>
            <consortium name="US DOE Joint Genome Institute (JGI-PGF)"/>
            <person name="Walter F."/>
            <person name="Albersmeier A."/>
            <person name="Kalinowski J."/>
            <person name="Ruckert C."/>
        </authorList>
    </citation>
    <scope>NUCLEOTIDE SEQUENCE</scope>
    <source>
        <strain evidence="7">CGMCC 4.7430</strain>
    </source>
</reference>
<accession>A0A918E414</accession>
<feature type="domain" description="Nudix hydrolase" evidence="6">
    <location>
        <begin position="1"/>
        <end position="137"/>
    </location>
</feature>
<dbReference type="GO" id="GO:0016787">
    <property type="term" value="F:hydrolase activity"/>
    <property type="evidence" value="ECO:0007669"/>
    <property type="project" value="UniProtKB-KW"/>
</dbReference>
<keyword evidence="3 5" id="KW-0378">Hydrolase</keyword>
<name>A0A918E414_9ACTN</name>
<reference evidence="7" key="2">
    <citation type="submission" date="2020-09" db="EMBL/GenBank/DDBJ databases">
        <authorList>
            <person name="Sun Q."/>
            <person name="Zhou Y."/>
        </authorList>
    </citation>
    <scope>NUCLEOTIDE SEQUENCE</scope>
    <source>
        <strain evidence="7">CGMCC 4.7430</strain>
    </source>
</reference>
<dbReference type="Pfam" id="PF00293">
    <property type="entry name" value="NUDIX"/>
    <property type="match status" value="1"/>
</dbReference>
<dbReference type="InterPro" id="IPR020476">
    <property type="entry name" value="Nudix_hydrolase"/>
</dbReference>
<evidence type="ECO:0000259" key="6">
    <source>
        <dbReference type="PROSITE" id="PS51462"/>
    </source>
</evidence>
<organism evidence="7 8">
    <name type="scientific">Nonomuraea glycinis</name>
    <dbReference type="NCBI Taxonomy" id="2047744"/>
    <lineage>
        <taxon>Bacteria</taxon>
        <taxon>Bacillati</taxon>
        <taxon>Actinomycetota</taxon>
        <taxon>Actinomycetes</taxon>
        <taxon>Streptosporangiales</taxon>
        <taxon>Streptosporangiaceae</taxon>
        <taxon>Nonomuraea</taxon>
    </lineage>
</organism>
<dbReference type="InterPro" id="IPR020084">
    <property type="entry name" value="NUDIX_hydrolase_CS"/>
</dbReference>
<dbReference type="SUPFAM" id="SSF55811">
    <property type="entry name" value="Nudix"/>
    <property type="match status" value="1"/>
</dbReference>
<evidence type="ECO:0000313" key="7">
    <source>
        <dbReference type="EMBL" id="GGP05206.1"/>
    </source>
</evidence>
<dbReference type="Proteomes" id="UP000660745">
    <property type="component" value="Unassembled WGS sequence"/>
</dbReference>
<dbReference type="CDD" id="cd04678">
    <property type="entry name" value="NUDIX_MTH2_Nudt15"/>
    <property type="match status" value="1"/>
</dbReference>
<comment type="similarity">
    <text evidence="2 5">Belongs to the Nudix hydrolase family.</text>
</comment>
<dbReference type="RefSeq" id="WP_189138575.1">
    <property type="nucleotide sequence ID" value="NZ_BMNK01000003.1"/>
</dbReference>
<keyword evidence="8" id="KW-1185">Reference proteome</keyword>
<dbReference type="AlphaFoldDB" id="A0A918E414"/>
<sequence>MGIIGVGVVLTDPQGRILLGERIKAGEEPSWCLPGGAVEPGETFEAAAVRELEEETGIGDAGPPRVTAVIVDHPGGVVRVTAAVIMDSAQVVPHLEGSGRARVTEPEVFRSWRWFAPDELPAPLFPATAQVLEAAPATRYRVVS</sequence>
<dbReference type="InterPro" id="IPR015797">
    <property type="entry name" value="NUDIX_hydrolase-like_dom_sf"/>
</dbReference>
<dbReference type="PRINTS" id="PR00502">
    <property type="entry name" value="NUDIXFAMILY"/>
</dbReference>
<dbReference type="Gene3D" id="3.90.79.10">
    <property type="entry name" value="Nucleoside Triphosphate Pyrophosphohydrolase"/>
    <property type="match status" value="1"/>
</dbReference>
<evidence type="ECO:0000256" key="5">
    <source>
        <dbReference type="RuleBase" id="RU003476"/>
    </source>
</evidence>